<feature type="domain" description="C2H2-type" evidence="12">
    <location>
        <begin position="174"/>
        <end position="201"/>
    </location>
</feature>
<dbReference type="FunFam" id="3.30.160.60:FF:000646">
    <property type="entry name" value="Myeloid zinc finger 1"/>
    <property type="match status" value="1"/>
</dbReference>
<organism evidence="13 14">
    <name type="scientific">Acanthochromis polyacanthus</name>
    <name type="common">spiny chromis</name>
    <dbReference type="NCBI Taxonomy" id="80966"/>
    <lineage>
        <taxon>Eukaryota</taxon>
        <taxon>Metazoa</taxon>
        <taxon>Chordata</taxon>
        <taxon>Craniata</taxon>
        <taxon>Vertebrata</taxon>
        <taxon>Euteleostomi</taxon>
        <taxon>Actinopterygii</taxon>
        <taxon>Neopterygii</taxon>
        <taxon>Teleostei</taxon>
        <taxon>Neoteleostei</taxon>
        <taxon>Acanthomorphata</taxon>
        <taxon>Ovalentaria</taxon>
        <taxon>Pomacentridae</taxon>
        <taxon>Acanthochromis</taxon>
    </lineage>
</organism>
<dbReference type="FunFam" id="3.30.160.60:FF:001155">
    <property type="entry name" value="Zinc finger 30C"/>
    <property type="match status" value="1"/>
</dbReference>
<keyword evidence="9" id="KW-0539">Nucleus</keyword>
<evidence type="ECO:0000256" key="1">
    <source>
        <dbReference type="ARBA" id="ARBA00004123"/>
    </source>
</evidence>
<feature type="region of interest" description="Disordered" evidence="11">
    <location>
        <begin position="1"/>
        <end position="23"/>
    </location>
</feature>
<feature type="region of interest" description="Disordered" evidence="11">
    <location>
        <begin position="31"/>
        <end position="50"/>
    </location>
</feature>
<dbReference type="GeneTree" id="ENSGT01150000286977"/>
<dbReference type="GO" id="GO:0000978">
    <property type="term" value="F:RNA polymerase II cis-regulatory region sequence-specific DNA binding"/>
    <property type="evidence" value="ECO:0007669"/>
    <property type="project" value="TreeGrafter"/>
</dbReference>
<evidence type="ECO:0000256" key="5">
    <source>
        <dbReference type="ARBA" id="ARBA00022833"/>
    </source>
</evidence>
<dbReference type="GO" id="GO:0000785">
    <property type="term" value="C:chromatin"/>
    <property type="evidence" value="ECO:0007669"/>
    <property type="project" value="TreeGrafter"/>
</dbReference>
<keyword evidence="5" id="KW-0862">Zinc</keyword>
<dbReference type="InterPro" id="IPR024566">
    <property type="entry name" value="Colicin_R_dom"/>
</dbReference>
<evidence type="ECO:0000256" key="7">
    <source>
        <dbReference type="ARBA" id="ARBA00023125"/>
    </source>
</evidence>
<dbReference type="GO" id="GO:0000981">
    <property type="term" value="F:DNA-binding transcription factor activity, RNA polymerase II-specific"/>
    <property type="evidence" value="ECO:0007669"/>
    <property type="project" value="TreeGrafter"/>
</dbReference>
<keyword evidence="6" id="KW-0805">Transcription regulation</keyword>
<feature type="compositionally biased region" description="Basic and acidic residues" evidence="11">
    <location>
        <begin position="65"/>
        <end position="77"/>
    </location>
</feature>
<dbReference type="InterPro" id="IPR013087">
    <property type="entry name" value="Znf_C2H2_type"/>
</dbReference>
<keyword evidence="3" id="KW-0677">Repeat</keyword>
<dbReference type="SMART" id="SM00355">
    <property type="entry name" value="ZnF_C2H2"/>
    <property type="match status" value="4"/>
</dbReference>
<evidence type="ECO:0000256" key="2">
    <source>
        <dbReference type="ARBA" id="ARBA00022723"/>
    </source>
</evidence>
<evidence type="ECO:0000313" key="13">
    <source>
        <dbReference type="Ensembl" id="ENSAPOP00000026698.1"/>
    </source>
</evidence>
<feature type="compositionally biased region" description="Polar residues" evidence="11">
    <location>
        <begin position="95"/>
        <end position="106"/>
    </location>
</feature>
<evidence type="ECO:0000256" key="11">
    <source>
        <dbReference type="SAM" id="MobiDB-lite"/>
    </source>
</evidence>
<dbReference type="Gene3D" id="3.30.160.60">
    <property type="entry name" value="Classic Zinc Finger"/>
    <property type="match status" value="4"/>
</dbReference>
<dbReference type="Pfam" id="PF11570">
    <property type="entry name" value="E2R135"/>
    <property type="match status" value="1"/>
</dbReference>
<comment type="subcellular location">
    <subcellularLocation>
        <location evidence="1">Nucleus</location>
    </subcellularLocation>
</comment>
<evidence type="ECO:0000313" key="14">
    <source>
        <dbReference type="Proteomes" id="UP000257200"/>
    </source>
</evidence>
<dbReference type="InterPro" id="IPR036236">
    <property type="entry name" value="Znf_C2H2_sf"/>
</dbReference>
<evidence type="ECO:0000256" key="9">
    <source>
        <dbReference type="ARBA" id="ARBA00023242"/>
    </source>
</evidence>
<dbReference type="PROSITE" id="PS00028">
    <property type="entry name" value="ZINC_FINGER_C2H2_1"/>
    <property type="match status" value="3"/>
</dbReference>
<sequence length="255" mass="29013">SEQAAGCHLEATRRSLHQPAGKQIVLEQETDTFLLTSTDEDSKHSEGEANSDQFLSYNLPANESPHQEGSKYVDSELSRNAVVKPKKSHNREISHSNNVDKSSLSESHNDTDTGRKSVKFDVCENTFKNRYQVKKHHKIHKGVKQHACNVCRKSFSLRSELKVHMRTHTGEKRYSCETCGKRFSHPSDLTAHMRMHTCEKPFSCERCGKSFSCSGNLTVHMRTHTDIDLLLCMKCALQIKTLCRVLLFLLCFLCD</sequence>
<keyword evidence="7" id="KW-0238">DNA-binding</keyword>
<keyword evidence="2" id="KW-0479">Metal-binding</keyword>
<dbReference type="PANTHER" id="PTHR14003:SF23">
    <property type="entry name" value="ZINC FINGER PROTEIN 143"/>
    <property type="match status" value="1"/>
</dbReference>
<dbReference type="GO" id="GO:0008270">
    <property type="term" value="F:zinc ion binding"/>
    <property type="evidence" value="ECO:0007669"/>
    <property type="project" value="UniProtKB-KW"/>
</dbReference>
<dbReference type="PROSITE" id="PS50157">
    <property type="entry name" value="ZINC_FINGER_C2H2_2"/>
    <property type="match status" value="3"/>
</dbReference>
<keyword evidence="8" id="KW-0804">Transcription</keyword>
<evidence type="ECO:0000256" key="3">
    <source>
        <dbReference type="ARBA" id="ARBA00022737"/>
    </source>
</evidence>
<evidence type="ECO:0000256" key="6">
    <source>
        <dbReference type="ARBA" id="ARBA00023015"/>
    </source>
</evidence>
<name>A0A3Q1G9J1_9TELE</name>
<dbReference type="AlphaFoldDB" id="A0A3Q1G9J1"/>
<evidence type="ECO:0000256" key="8">
    <source>
        <dbReference type="ARBA" id="ARBA00023163"/>
    </source>
</evidence>
<proteinExistence type="predicted"/>
<keyword evidence="4 10" id="KW-0863">Zinc-finger</keyword>
<protein>
    <recommendedName>
        <fullName evidence="12">C2H2-type domain-containing protein</fullName>
    </recommendedName>
</protein>
<dbReference type="Proteomes" id="UP000257200">
    <property type="component" value="Unplaced"/>
</dbReference>
<keyword evidence="14" id="KW-1185">Reference proteome</keyword>
<feature type="domain" description="C2H2-type" evidence="12">
    <location>
        <begin position="146"/>
        <end position="173"/>
    </location>
</feature>
<dbReference type="FunFam" id="3.30.160.60:FF:000478">
    <property type="entry name" value="Zinc finger protein 133"/>
    <property type="match status" value="1"/>
</dbReference>
<reference evidence="13" key="2">
    <citation type="submission" date="2025-09" db="UniProtKB">
        <authorList>
            <consortium name="Ensembl"/>
        </authorList>
    </citation>
    <scope>IDENTIFICATION</scope>
</reference>
<accession>A0A3Q1G9J1</accession>
<dbReference type="GO" id="GO:0031519">
    <property type="term" value="C:PcG protein complex"/>
    <property type="evidence" value="ECO:0007669"/>
    <property type="project" value="TreeGrafter"/>
</dbReference>
<evidence type="ECO:0000256" key="4">
    <source>
        <dbReference type="ARBA" id="ARBA00022771"/>
    </source>
</evidence>
<dbReference type="InParanoid" id="A0A3Q1G9J1"/>
<dbReference type="Pfam" id="PF00096">
    <property type="entry name" value="zf-C2H2"/>
    <property type="match status" value="3"/>
</dbReference>
<dbReference type="SUPFAM" id="SSF57667">
    <property type="entry name" value="beta-beta-alpha zinc fingers"/>
    <property type="match status" value="3"/>
</dbReference>
<dbReference type="GO" id="GO:0005667">
    <property type="term" value="C:transcription regulator complex"/>
    <property type="evidence" value="ECO:0007669"/>
    <property type="project" value="TreeGrafter"/>
</dbReference>
<dbReference type="STRING" id="80966.ENSAPOP00000026698"/>
<feature type="domain" description="C2H2-type" evidence="12">
    <location>
        <begin position="202"/>
        <end position="225"/>
    </location>
</feature>
<evidence type="ECO:0000259" key="12">
    <source>
        <dbReference type="PROSITE" id="PS50157"/>
    </source>
</evidence>
<reference evidence="13" key="1">
    <citation type="submission" date="2025-08" db="UniProtKB">
        <authorList>
            <consortium name="Ensembl"/>
        </authorList>
    </citation>
    <scope>IDENTIFICATION</scope>
</reference>
<feature type="region of interest" description="Disordered" evidence="11">
    <location>
        <begin position="56"/>
        <end position="115"/>
    </location>
</feature>
<dbReference type="Ensembl" id="ENSAPOT00000003151.1">
    <property type="protein sequence ID" value="ENSAPOP00000026698.1"/>
    <property type="gene ID" value="ENSAPOG00000010645.1"/>
</dbReference>
<evidence type="ECO:0000256" key="10">
    <source>
        <dbReference type="PROSITE-ProRule" id="PRU00042"/>
    </source>
</evidence>
<dbReference type="PANTHER" id="PTHR14003">
    <property type="entry name" value="TRANSCRIPTIONAL REPRESSOR PROTEIN YY"/>
    <property type="match status" value="1"/>
</dbReference>